<dbReference type="GO" id="GO:0005886">
    <property type="term" value="C:plasma membrane"/>
    <property type="evidence" value="ECO:0007669"/>
    <property type="project" value="UniProtKB-SubCell"/>
</dbReference>
<dbReference type="Pfam" id="PF03706">
    <property type="entry name" value="LPG_synthase_TM"/>
    <property type="match status" value="1"/>
</dbReference>
<proteinExistence type="predicted"/>
<evidence type="ECO:0000256" key="6">
    <source>
        <dbReference type="SAM" id="Phobius"/>
    </source>
</evidence>
<dbReference type="EMBL" id="LNQE01001541">
    <property type="protein sequence ID" value="KUG15661.1"/>
    <property type="molecule type" value="Genomic_DNA"/>
</dbReference>
<dbReference type="AlphaFoldDB" id="A0A0W8F4D0"/>
<gene>
    <name evidence="7" type="ORF">ASZ90_014677</name>
</gene>
<evidence type="ECO:0008006" key="8">
    <source>
        <dbReference type="Google" id="ProtNLM"/>
    </source>
</evidence>
<name>A0A0W8F4D0_9ZZZZ</name>
<evidence type="ECO:0000256" key="3">
    <source>
        <dbReference type="ARBA" id="ARBA00022692"/>
    </source>
</evidence>
<dbReference type="PANTHER" id="PTHR37693:SF1">
    <property type="entry name" value="INTEGRAL MEMBRANE PROTEIN"/>
    <property type="match status" value="1"/>
</dbReference>
<evidence type="ECO:0000313" key="7">
    <source>
        <dbReference type="EMBL" id="KUG15661.1"/>
    </source>
</evidence>
<keyword evidence="4 6" id="KW-1133">Transmembrane helix</keyword>
<comment type="subcellular location">
    <subcellularLocation>
        <location evidence="1">Cell membrane</location>
        <topology evidence="1">Multi-pass membrane protein</topology>
    </subcellularLocation>
</comment>
<feature type="transmembrane region" description="Helical" evidence="6">
    <location>
        <begin position="40"/>
        <end position="60"/>
    </location>
</feature>
<reference evidence="7" key="1">
    <citation type="journal article" date="2015" name="Proc. Natl. Acad. Sci. U.S.A.">
        <title>Networks of energetic and metabolic interactions define dynamics in microbial communities.</title>
        <authorList>
            <person name="Embree M."/>
            <person name="Liu J.K."/>
            <person name="Al-Bassam M.M."/>
            <person name="Zengler K."/>
        </authorList>
    </citation>
    <scope>NUCLEOTIDE SEQUENCE</scope>
</reference>
<feature type="transmembrane region" description="Helical" evidence="6">
    <location>
        <begin position="314"/>
        <end position="331"/>
    </location>
</feature>
<feature type="transmembrane region" description="Helical" evidence="6">
    <location>
        <begin position="259"/>
        <end position="277"/>
    </location>
</feature>
<evidence type="ECO:0000256" key="5">
    <source>
        <dbReference type="ARBA" id="ARBA00023136"/>
    </source>
</evidence>
<feature type="transmembrane region" description="Helical" evidence="6">
    <location>
        <begin position="289"/>
        <end position="308"/>
    </location>
</feature>
<feature type="transmembrane region" description="Helical" evidence="6">
    <location>
        <begin position="7"/>
        <end position="28"/>
    </location>
</feature>
<feature type="transmembrane region" description="Helical" evidence="6">
    <location>
        <begin position="230"/>
        <end position="253"/>
    </location>
</feature>
<evidence type="ECO:0000256" key="4">
    <source>
        <dbReference type="ARBA" id="ARBA00022989"/>
    </source>
</evidence>
<feature type="transmembrane region" description="Helical" evidence="6">
    <location>
        <begin position="125"/>
        <end position="143"/>
    </location>
</feature>
<keyword evidence="5 6" id="KW-0472">Membrane</keyword>
<evidence type="ECO:0000256" key="2">
    <source>
        <dbReference type="ARBA" id="ARBA00022475"/>
    </source>
</evidence>
<sequence length="339" mass="38072">MDRTQKRWLWVSLGFSAVVLVAVLYFTVDADTIAYLRQLNPLWLLLALITHLIALVFWALRIKFMSRSLGYRVGLLYSINLVCANMLVAAVTPSQAGGEPVRVHELYKAGVKLGDATAIVITERILDGIVLGIGGAFFMFVLGSEWQRIGSAFSYLMYISWIVISVIVVLFIYSVKNPDLLKRIVHTTSRIFTRTWEGRRIERFALSIDREVDNFHHTLVDFLRHGKGGLVYGLVFTALFWICEFIIVSFLLIGLSQPPIIVESLIIQLVIAVVMMIPLTPGGSGIAEIMFTSLYGIFVTSSVLGILVVLWRSILFYFNILLGLIASLLIVRREAQEPD</sequence>
<keyword evidence="2" id="KW-1003">Cell membrane</keyword>
<dbReference type="PANTHER" id="PTHR37693">
    <property type="entry name" value="PHOSPHATIDYLGLYCEROL LYSYLTRANSFERASE"/>
    <property type="match status" value="1"/>
</dbReference>
<protein>
    <recommendedName>
        <fullName evidence="8">Integral membrane protein</fullName>
    </recommendedName>
</protein>
<feature type="transmembrane region" description="Helical" evidence="6">
    <location>
        <begin position="155"/>
        <end position="175"/>
    </location>
</feature>
<organism evidence="7">
    <name type="scientific">hydrocarbon metagenome</name>
    <dbReference type="NCBI Taxonomy" id="938273"/>
    <lineage>
        <taxon>unclassified sequences</taxon>
        <taxon>metagenomes</taxon>
        <taxon>ecological metagenomes</taxon>
    </lineage>
</organism>
<comment type="caution">
    <text evidence="7">The sequence shown here is derived from an EMBL/GenBank/DDBJ whole genome shotgun (WGS) entry which is preliminary data.</text>
</comment>
<dbReference type="InterPro" id="IPR022791">
    <property type="entry name" value="L-PG_synthase/AglD"/>
</dbReference>
<dbReference type="NCBIfam" id="TIGR00374">
    <property type="entry name" value="flippase-like domain"/>
    <property type="match status" value="1"/>
</dbReference>
<evidence type="ECO:0000256" key="1">
    <source>
        <dbReference type="ARBA" id="ARBA00004651"/>
    </source>
</evidence>
<keyword evidence="3 6" id="KW-0812">Transmembrane</keyword>
<accession>A0A0W8F4D0</accession>